<dbReference type="Proteomes" id="UP000517187">
    <property type="component" value="Unassembled WGS sequence"/>
</dbReference>
<comment type="caution">
    <text evidence="1">The sequence shown here is derived from an EMBL/GenBank/DDBJ whole genome shotgun (WGS) entry which is preliminary data.</text>
</comment>
<accession>A0A7W9ZSX7</accession>
<evidence type="ECO:0000313" key="2">
    <source>
        <dbReference type="Proteomes" id="UP000517187"/>
    </source>
</evidence>
<dbReference type="EMBL" id="JACIIJ010000006">
    <property type="protein sequence ID" value="MBB6222231.1"/>
    <property type="molecule type" value="Genomic_DNA"/>
</dbReference>
<organism evidence="1 2">
    <name type="scientific">Rhizobium leguminosarum</name>
    <dbReference type="NCBI Taxonomy" id="384"/>
    <lineage>
        <taxon>Bacteria</taxon>
        <taxon>Pseudomonadati</taxon>
        <taxon>Pseudomonadota</taxon>
        <taxon>Alphaproteobacteria</taxon>
        <taxon>Hyphomicrobiales</taxon>
        <taxon>Rhizobiaceae</taxon>
        <taxon>Rhizobium/Agrobacterium group</taxon>
        <taxon>Rhizobium</taxon>
    </lineage>
</organism>
<reference evidence="1 2" key="1">
    <citation type="submission" date="2020-08" db="EMBL/GenBank/DDBJ databases">
        <title>Genomic Encyclopedia of Type Strains, Phase IV (KMG-V): Genome sequencing to study the core and pangenomes of soil and plant-associated prokaryotes.</title>
        <authorList>
            <person name="Whitman W."/>
        </authorList>
    </citation>
    <scope>NUCLEOTIDE SEQUENCE [LARGE SCALE GENOMIC DNA]</scope>
    <source>
        <strain evidence="1 2">SEMIA 4011</strain>
    </source>
</reference>
<evidence type="ECO:0000313" key="1">
    <source>
        <dbReference type="EMBL" id="MBB6222231.1"/>
    </source>
</evidence>
<name>A0A7W9ZSX7_RHILE</name>
<proteinExistence type="predicted"/>
<protein>
    <submittedName>
        <fullName evidence="1">Uncharacterized protein</fullName>
    </submittedName>
</protein>
<gene>
    <name evidence="1" type="ORF">GGE66_003210</name>
</gene>
<sequence>MTHATQHSGSILRHALDPIAHDVERFRQTADLGCAIRFEGFFQTAFRARAFCRGGKTPQRFGDQPAAEIGKQHQWNDDFQKSACRCRSKPQIAGKNRQLKDQGTLIVNSDGQDVGVRLTHDEAVKCHENIVGEHCVETRDKLARRDDLLFAGRRLIQFLDLDAERRCFVENDNLVLCRPCLGKLLRDHRCSGGKQTVLKAAIMTAVDKRLRRGRHHGNEHDKEGRQCQDLALDRSPLKISQERCSTLDAKR</sequence>
<dbReference type="AlphaFoldDB" id="A0A7W9ZSX7"/>